<dbReference type="EMBL" id="VNJJ01000007">
    <property type="protein sequence ID" value="TVX99111.1"/>
    <property type="molecule type" value="Genomic_DNA"/>
</dbReference>
<accession>A0A559JGX4</accession>
<organism evidence="1 2">
    <name type="scientific">Cohnella terricola</name>
    <dbReference type="NCBI Taxonomy" id="1289167"/>
    <lineage>
        <taxon>Bacteria</taxon>
        <taxon>Bacillati</taxon>
        <taxon>Bacillota</taxon>
        <taxon>Bacilli</taxon>
        <taxon>Bacillales</taxon>
        <taxon>Paenibacillaceae</taxon>
        <taxon>Cohnella</taxon>
    </lineage>
</organism>
<sequence length="206" mass="23877">MIILYIPQAYQMKDQNTLLEFIKQNSFGVLISKLDKITATHLPFLVKTIGEDIYLYSHMAKANPQWMGLEGEVLVVFSGPQRYISPSWYAEPKVPTWNYLAAHLYGEFQLVSDDAETSEILSNTVDYYESEFTEPWTLDKVDVKYVSQLTKHIVGFKIRVTHWEAAWKLHQDYSIEIQKGVINALLHQNDDHSKKIAELMKKNLAH</sequence>
<dbReference type="PANTHER" id="PTHR35802:SF1">
    <property type="entry name" value="PROTEASE SYNTHASE AND SPORULATION PROTEIN PAI 2"/>
    <property type="match status" value="1"/>
</dbReference>
<dbReference type="RefSeq" id="WP_144702968.1">
    <property type="nucleotide sequence ID" value="NZ_VNJJ01000007.1"/>
</dbReference>
<evidence type="ECO:0000313" key="2">
    <source>
        <dbReference type="Proteomes" id="UP000316330"/>
    </source>
</evidence>
<dbReference type="AlphaFoldDB" id="A0A559JGX4"/>
<keyword evidence="2" id="KW-1185">Reference proteome</keyword>
<dbReference type="PANTHER" id="PTHR35802">
    <property type="entry name" value="PROTEASE SYNTHASE AND SPORULATION PROTEIN PAI 2"/>
    <property type="match status" value="1"/>
</dbReference>
<dbReference type="Pfam" id="PF04299">
    <property type="entry name" value="FMN_bind_2"/>
    <property type="match status" value="1"/>
</dbReference>
<name>A0A559JGX4_9BACL</name>
<gene>
    <name evidence="1" type="ORF">FPZ45_14350</name>
</gene>
<dbReference type="InterPro" id="IPR007396">
    <property type="entry name" value="TR_PAI2-type"/>
</dbReference>
<protein>
    <submittedName>
        <fullName evidence="1">FMN-binding negative transcriptional regulator</fullName>
    </submittedName>
</protein>
<dbReference type="SUPFAM" id="SSF50475">
    <property type="entry name" value="FMN-binding split barrel"/>
    <property type="match status" value="1"/>
</dbReference>
<proteinExistence type="predicted"/>
<dbReference type="InterPro" id="IPR012349">
    <property type="entry name" value="Split_barrel_FMN-bd"/>
</dbReference>
<dbReference type="OrthoDB" id="9794948at2"/>
<reference evidence="1 2" key="1">
    <citation type="submission" date="2019-07" db="EMBL/GenBank/DDBJ databases">
        <authorList>
            <person name="Kim J."/>
        </authorList>
    </citation>
    <scope>NUCLEOTIDE SEQUENCE [LARGE SCALE GENOMIC DNA]</scope>
    <source>
        <strain evidence="1 2">G13</strain>
    </source>
</reference>
<dbReference type="Gene3D" id="2.30.110.10">
    <property type="entry name" value="Electron Transport, Fmn-binding Protein, Chain A"/>
    <property type="match status" value="1"/>
</dbReference>
<dbReference type="Proteomes" id="UP000316330">
    <property type="component" value="Unassembled WGS sequence"/>
</dbReference>
<dbReference type="PIRSF" id="PIRSF010372">
    <property type="entry name" value="PaiB"/>
    <property type="match status" value="1"/>
</dbReference>
<comment type="caution">
    <text evidence="1">The sequence shown here is derived from an EMBL/GenBank/DDBJ whole genome shotgun (WGS) entry which is preliminary data.</text>
</comment>
<evidence type="ECO:0000313" key="1">
    <source>
        <dbReference type="EMBL" id="TVX99111.1"/>
    </source>
</evidence>